<comment type="caution">
    <text evidence="1">The sequence shown here is derived from an EMBL/GenBank/DDBJ whole genome shotgun (WGS) entry which is preliminary data.</text>
</comment>
<organism evidence="1">
    <name type="scientific">Sesamum angustifolium</name>
    <dbReference type="NCBI Taxonomy" id="2727405"/>
    <lineage>
        <taxon>Eukaryota</taxon>
        <taxon>Viridiplantae</taxon>
        <taxon>Streptophyta</taxon>
        <taxon>Embryophyta</taxon>
        <taxon>Tracheophyta</taxon>
        <taxon>Spermatophyta</taxon>
        <taxon>Magnoliopsida</taxon>
        <taxon>eudicotyledons</taxon>
        <taxon>Gunneridae</taxon>
        <taxon>Pentapetalae</taxon>
        <taxon>asterids</taxon>
        <taxon>lamiids</taxon>
        <taxon>Lamiales</taxon>
        <taxon>Pedaliaceae</taxon>
        <taxon>Sesamum</taxon>
    </lineage>
</organism>
<gene>
    <name evidence="1" type="ORF">Sangu_0839100</name>
</gene>
<proteinExistence type="predicted"/>
<evidence type="ECO:0000313" key="1">
    <source>
        <dbReference type="EMBL" id="KAL0359897.1"/>
    </source>
</evidence>
<dbReference type="AlphaFoldDB" id="A0AAW2PWR2"/>
<sequence length="186" mass="20073">MGAVERSMMEYSFPVADGTISNIAKPNVEANFFEIKPSIIQIIQLSMQLSSLPDEDPNKHLINFLEICDTFKFNGVSNDVVRLRSFSFSLCDTAKNWLQSLPTAAGGTIMKKLPSEAFNIIDEITTNLNLYGLERTGKRTSGIHSIDVISALSAQLTAFTPIVNTSLQIVAAIGNGTQIGPCGACG</sequence>
<dbReference type="EMBL" id="JACGWK010000004">
    <property type="protein sequence ID" value="KAL0359897.1"/>
    <property type="molecule type" value="Genomic_DNA"/>
</dbReference>
<reference evidence="1" key="2">
    <citation type="journal article" date="2024" name="Plant">
        <title>Genomic evolution and insights into agronomic trait innovations of Sesamum species.</title>
        <authorList>
            <person name="Miao H."/>
            <person name="Wang L."/>
            <person name="Qu L."/>
            <person name="Liu H."/>
            <person name="Sun Y."/>
            <person name="Le M."/>
            <person name="Wang Q."/>
            <person name="Wei S."/>
            <person name="Zheng Y."/>
            <person name="Lin W."/>
            <person name="Duan Y."/>
            <person name="Cao H."/>
            <person name="Xiong S."/>
            <person name="Wang X."/>
            <person name="Wei L."/>
            <person name="Li C."/>
            <person name="Ma Q."/>
            <person name="Ju M."/>
            <person name="Zhao R."/>
            <person name="Li G."/>
            <person name="Mu C."/>
            <person name="Tian Q."/>
            <person name="Mei H."/>
            <person name="Zhang T."/>
            <person name="Gao T."/>
            <person name="Zhang H."/>
        </authorList>
    </citation>
    <scope>NUCLEOTIDE SEQUENCE</scope>
    <source>
        <strain evidence="1">G01</strain>
    </source>
</reference>
<name>A0AAW2PWR2_9LAMI</name>
<accession>A0AAW2PWR2</accession>
<reference evidence="1" key="1">
    <citation type="submission" date="2020-06" db="EMBL/GenBank/DDBJ databases">
        <authorList>
            <person name="Li T."/>
            <person name="Hu X."/>
            <person name="Zhang T."/>
            <person name="Song X."/>
            <person name="Zhang H."/>
            <person name="Dai N."/>
            <person name="Sheng W."/>
            <person name="Hou X."/>
            <person name="Wei L."/>
        </authorList>
    </citation>
    <scope>NUCLEOTIDE SEQUENCE</scope>
    <source>
        <strain evidence="1">G01</strain>
        <tissue evidence="1">Leaf</tissue>
    </source>
</reference>
<protein>
    <submittedName>
        <fullName evidence="1">Uncharacterized protein</fullName>
    </submittedName>
</protein>